<dbReference type="InterPro" id="IPR036388">
    <property type="entry name" value="WH-like_DNA-bd_sf"/>
</dbReference>
<accession>A0A1V2EWF9</accession>
<dbReference type="SMART" id="SM00421">
    <property type="entry name" value="HTH_LUXR"/>
    <property type="match status" value="1"/>
</dbReference>
<dbReference type="SUPFAM" id="SSF46894">
    <property type="entry name" value="C-terminal effector domain of the bipartite response regulators"/>
    <property type="match status" value="1"/>
</dbReference>
<comment type="caution">
    <text evidence="2">The sequence shown here is derived from an EMBL/GenBank/DDBJ whole genome shotgun (WGS) entry which is preliminary data.</text>
</comment>
<dbReference type="EMBL" id="MPSB01000004">
    <property type="protein sequence ID" value="ONF96509.1"/>
    <property type="molecule type" value="Genomic_DNA"/>
</dbReference>
<feature type="domain" description="HTH luxR-type" evidence="1">
    <location>
        <begin position="252"/>
        <end position="309"/>
    </location>
</feature>
<evidence type="ECO:0000313" key="3">
    <source>
        <dbReference type="Proteomes" id="UP000188729"/>
    </source>
</evidence>
<dbReference type="Proteomes" id="UP000188729">
    <property type="component" value="Unassembled WGS sequence"/>
</dbReference>
<dbReference type="GO" id="GO:0003677">
    <property type="term" value="F:DNA binding"/>
    <property type="evidence" value="ECO:0007669"/>
    <property type="project" value="InterPro"/>
</dbReference>
<evidence type="ECO:0000259" key="1">
    <source>
        <dbReference type="SMART" id="SM00421"/>
    </source>
</evidence>
<dbReference type="Gene3D" id="1.10.10.10">
    <property type="entry name" value="Winged helix-like DNA-binding domain superfamily/Winged helix DNA-binding domain"/>
    <property type="match status" value="1"/>
</dbReference>
<gene>
    <name evidence="2" type="ORF">SPHI_12940</name>
</gene>
<dbReference type="STRING" id="1915074.SPHI_12940"/>
<evidence type="ECO:0000313" key="2">
    <source>
        <dbReference type="EMBL" id="ONF96509.1"/>
    </source>
</evidence>
<dbReference type="RefSeq" id="WP_076744065.1">
    <property type="nucleotide sequence ID" value="NZ_MPSB01000004.1"/>
</dbReference>
<proteinExistence type="predicted"/>
<sequence>MAIGRSDETDLLLPLHEGIHEQRPWTMFLQRLRQRVRADVAGILIKDDAGTTQWLAVPEGSEVPTGLEPLRQRPERVYAVEENRFARVVRVDAAGGGHAWLLIQRAGRDFTAADGALIGRLAPHLAIALRTRVALERRDRAAAAAAGGLKRVGIGWVAFAEDGRLLSLSEQAETVLGARHMAFGGITSLVRKCMTTGQLELVPLGQAPVTWMLLLPVEPVRGVASTPMRVLGLIRVPHEGSEAEQAEALMAMFGLTRSEARLASAVAGGASLAEAADSLGLTIETARNYAKRVFAKTRTRGQVDLVRTMAGSVAGLA</sequence>
<dbReference type="AlphaFoldDB" id="A0A1V2EWF9"/>
<keyword evidence="3" id="KW-1185">Reference proteome</keyword>
<dbReference type="InterPro" id="IPR000792">
    <property type="entry name" value="Tscrpt_reg_LuxR_C"/>
</dbReference>
<dbReference type="InterPro" id="IPR016032">
    <property type="entry name" value="Sig_transdc_resp-reg_C-effctor"/>
</dbReference>
<name>A0A1V2EWF9_9SPHN</name>
<reference evidence="2 3" key="1">
    <citation type="submission" date="2016-11" db="EMBL/GenBank/DDBJ databases">
        <title>Genome sequence of Sphingomonas jeddahensis G39.</title>
        <authorList>
            <person name="Poehlein A."/>
            <person name="Wuebbeler J.H."/>
            <person name="Steinbuechel A."/>
            <person name="Daniel R."/>
        </authorList>
    </citation>
    <scope>NUCLEOTIDE SEQUENCE [LARGE SCALE GENOMIC DNA]</scope>
    <source>
        <strain evidence="2 3">G39</strain>
    </source>
</reference>
<organism evidence="2 3">
    <name type="scientific">Sphingomonas jeddahensis</name>
    <dbReference type="NCBI Taxonomy" id="1915074"/>
    <lineage>
        <taxon>Bacteria</taxon>
        <taxon>Pseudomonadati</taxon>
        <taxon>Pseudomonadota</taxon>
        <taxon>Alphaproteobacteria</taxon>
        <taxon>Sphingomonadales</taxon>
        <taxon>Sphingomonadaceae</taxon>
        <taxon>Sphingomonas</taxon>
    </lineage>
</organism>
<dbReference type="GO" id="GO:0006355">
    <property type="term" value="P:regulation of DNA-templated transcription"/>
    <property type="evidence" value="ECO:0007669"/>
    <property type="project" value="InterPro"/>
</dbReference>
<protein>
    <recommendedName>
        <fullName evidence="1">HTH luxR-type domain-containing protein</fullName>
    </recommendedName>
</protein>